<dbReference type="InterPro" id="IPR003812">
    <property type="entry name" value="Fido"/>
</dbReference>
<sequence length="242" mass="28182">MNLQNINQDYDYNKFLQILNETKGINNSLNQILKYDFIYNSNKIEGSTFTTEALQMLIEKNIVTGTHSLDDVQESVNSFYTFDLIVDNLDNKLTLEIIKEWHGSLMYRTRLYDLGLSGVFKKYSNKILGANFNTANPWEVEDKLNSLISSFNDLEFPTLYDIAKFHLEFEVIHPFQDGNGRIGRFIFLKQLLDNKLPLQYMNGDSSDEYKKSLAESTNDNVDPLVTYLKKQDDFIKLNKDMF</sequence>
<evidence type="ECO:0000259" key="4">
    <source>
        <dbReference type="PROSITE" id="PS51459"/>
    </source>
</evidence>
<dbReference type="OrthoDB" id="9813719at2"/>
<dbReference type="PANTHER" id="PTHR13504:SF38">
    <property type="entry name" value="FIDO DOMAIN-CONTAINING PROTEIN"/>
    <property type="match status" value="1"/>
</dbReference>
<dbReference type="Proteomes" id="UP000198597">
    <property type="component" value="Unassembled WGS sequence"/>
</dbReference>
<dbReference type="STRING" id="94869.SAMN04488529_1092"/>
<dbReference type="RefSeq" id="WP_089970859.1">
    <property type="nucleotide sequence ID" value="NZ_FNJM01000009.1"/>
</dbReference>
<dbReference type="EMBL" id="FNJM01000009">
    <property type="protein sequence ID" value="SDP60234.1"/>
    <property type="molecule type" value="Genomic_DNA"/>
</dbReference>
<evidence type="ECO:0000313" key="6">
    <source>
        <dbReference type="Proteomes" id="UP000198597"/>
    </source>
</evidence>
<feature type="site" description="Important for autoinhibition of adenylyltransferase activity" evidence="3">
    <location>
        <position position="45"/>
    </location>
</feature>
<evidence type="ECO:0000256" key="2">
    <source>
        <dbReference type="PIRSR" id="PIRSR640198-2"/>
    </source>
</evidence>
<keyword evidence="6" id="KW-1185">Reference proteome</keyword>
<feature type="binding site" evidence="2">
    <location>
        <begin position="177"/>
        <end position="184"/>
    </location>
    <ligand>
        <name>ATP</name>
        <dbReference type="ChEBI" id="CHEBI:30616"/>
    </ligand>
</feature>
<keyword evidence="2" id="KW-0067">ATP-binding</keyword>
<dbReference type="Pfam" id="PF02661">
    <property type="entry name" value="Fic"/>
    <property type="match status" value="1"/>
</dbReference>
<dbReference type="InterPro" id="IPR036597">
    <property type="entry name" value="Fido-like_dom_sf"/>
</dbReference>
<feature type="active site" evidence="1">
    <location>
        <position position="173"/>
    </location>
</feature>
<dbReference type="GO" id="GO:0005524">
    <property type="term" value="F:ATP binding"/>
    <property type="evidence" value="ECO:0007669"/>
    <property type="project" value="UniProtKB-KW"/>
</dbReference>
<evidence type="ECO:0000313" key="5">
    <source>
        <dbReference type="EMBL" id="SDP60234.1"/>
    </source>
</evidence>
<evidence type="ECO:0000256" key="3">
    <source>
        <dbReference type="PIRSR" id="PIRSR640198-3"/>
    </source>
</evidence>
<protein>
    <submittedName>
        <fullName evidence="5">Fic/DOC family protein</fullName>
    </submittedName>
</protein>
<reference evidence="5 6" key="1">
    <citation type="submission" date="2016-10" db="EMBL/GenBank/DDBJ databases">
        <authorList>
            <person name="de Groot N.N."/>
        </authorList>
    </citation>
    <scope>NUCLEOTIDE SEQUENCE [LARGE SCALE GENOMIC DNA]</scope>
    <source>
        <strain evidence="5 6">DSM 12272</strain>
    </source>
</reference>
<dbReference type="PROSITE" id="PS51459">
    <property type="entry name" value="FIDO"/>
    <property type="match status" value="1"/>
</dbReference>
<dbReference type="SUPFAM" id="SSF140931">
    <property type="entry name" value="Fic-like"/>
    <property type="match status" value="1"/>
</dbReference>
<organism evidence="5 6">
    <name type="scientific">Clostridium gasigenes</name>
    <dbReference type="NCBI Taxonomy" id="94869"/>
    <lineage>
        <taxon>Bacteria</taxon>
        <taxon>Bacillati</taxon>
        <taxon>Bacillota</taxon>
        <taxon>Clostridia</taxon>
        <taxon>Eubacteriales</taxon>
        <taxon>Clostridiaceae</taxon>
        <taxon>Clostridium</taxon>
    </lineage>
</organism>
<keyword evidence="2" id="KW-0547">Nucleotide-binding</keyword>
<dbReference type="InterPro" id="IPR040198">
    <property type="entry name" value="Fido_containing"/>
</dbReference>
<dbReference type="Gene3D" id="1.10.3290.10">
    <property type="entry name" value="Fido-like domain"/>
    <property type="match status" value="1"/>
</dbReference>
<name>A0A1H0U243_9CLOT</name>
<feature type="domain" description="Fido" evidence="4">
    <location>
        <begin position="93"/>
        <end position="230"/>
    </location>
</feature>
<gene>
    <name evidence="5" type="ORF">SAMN04488529_1092</name>
</gene>
<proteinExistence type="predicted"/>
<dbReference type="AlphaFoldDB" id="A0A1H0U243"/>
<dbReference type="PANTHER" id="PTHR13504">
    <property type="entry name" value="FIDO DOMAIN-CONTAINING PROTEIN DDB_G0283145"/>
    <property type="match status" value="1"/>
</dbReference>
<evidence type="ECO:0000256" key="1">
    <source>
        <dbReference type="PIRSR" id="PIRSR640198-1"/>
    </source>
</evidence>
<accession>A0A1H0U243</accession>